<evidence type="ECO:0000313" key="1">
    <source>
        <dbReference type="EMBL" id="MDP9823014.1"/>
    </source>
</evidence>
<keyword evidence="2" id="KW-1185">Reference proteome</keyword>
<reference evidence="1 2" key="1">
    <citation type="submission" date="2023-07" db="EMBL/GenBank/DDBJ databases">
        <title>Sequencing the genomes of 1000 actinobacteria strains.</title>
        <authorList>
            <person name="Klenk H.-P."/>
        </authorList>
    </citation>
    <scope>NUCLEOTIDE SEQUENCE [LARGE SCALE GENOMIC DNA]</scope>
    <source>
        <strain evidence="1 2">GD13</strain>
    </source>
</reference>
<dbReference type="Proteomes" id="UP001240447">
    <property type="component" value="Unassembled WGS sequence"/>
</dbReference>
<dbReference type="RefSeq" id="WP_068120556.1">
    <property type="nucleotide sequence ID" value="NZ_CCXJ01000286.1"/>
</dbReference>
<comment type="caution">
    <text evidence="1">The sequence shown here is derived from an EMBL/GenBank/DDBJ whole genome shotgun (WGS) entry which is preliminary data.</text>
</comment>
<gene>
    <name evidence="1" type="ORF">J2S59_002823</name>
</gene>
<proteinExistence type="predicted"/>
<accession>A0ABT9NRG5</accession>
<name>A0ABT9NRG5_9ACTN</name>
<organism evidence="1 2">
    <name type="scientific">Nocardioides massiliensis</name>
    <dbReference type="NCBI Taxonomy" id="1325935"/>
    <lineage>
        <taxon>Bacteria</taxon>
        <taxon>Bacillati</taxon>
        <taxon>Actinomycetota</taxon>
        <taxon>Actinomycetes</taxon>
        <taxon>Propionibacteriales</taxon>
        <taxon>Nocardioidaceae</taxon>
        <taxon>Nocardioides</taxon>
    </lineage>
</organism>
<sequence length="128" mass="13759">MTRPVIGEADPFELPEWLGLGEVEWTTTAPVAGAGTVTGRLSQGTQSLPADLLAADRAYPVISLGEEWRTPAHQAWTHGEVLLLEVDGRLTLAVPGHALTVDLTLEALRRLARAVGVPPHRFVVALRL</sequence>
<dbReference type="EMBL" id="JAUSQM010000001">
    <property type="protein sequence ID" value="MDP9823014.1"/>
    <property type="molecule type" value="Genomic_DNA"/>
</dbReference>
<evidence type="ECO:0000313" key="2">
    <source>
        <dbReference type="Proteomes" id="UP001240447"/>
    </source>
</evidence>
<protein>
    <submittedName>
        <fullName evidence="1">Uncharacterized protein</fullName>
    </submittedName>
</protein>